<feature type="coiled-coil region" evidence="8">
    <location>
        <begin position="145"/>
        <end position="179"/>
    </location>
</feature>
<comment type="caution">
    <text evidence="12">The sequence shown here is derived from an EMBL/GenBank/DDBJ whole genome shotgun (WGS) entry which is preliminary data.</text>
</comment>
<dbReference type="CDD" id="cd00082">
    <property type="entry name" value="HisKA"/>
    <property type="match status" value="1"/>
</dbReference>
<evidence type="ECO:0000256" key="2">
    <source>
        <dbReference type="ARBA" id="ARBA00012438"/>
    </source>
</evidence>
<keyword evidence="6" id="KW-0902">Two-component regulatory system</keyword>
<dbReference type="Proteomes" id="UP000812844">
    <property type="component" value="Unassembled WGS sequence"/>
</dbReference>
<keyword evidence="10" id="KW-1133">Transmembrane helix</keyword>
<gene>
    <name evidence="12" type="ORF">KIH73_00740</name>
</gene>
<keyword evidence="5" id="KW-0418">Kinase</keyword>
<sequence>MADPVVPEPRPTRLPARCLAAARRAAGRLSVRLFAGLLAAFSLCGVLIYVIVSLAFPYGFDSVIAAQEGLGGAVRADGMTTLTLVDPGPGASGLDPDASVSITVAAQRTAIEHTFLTLLLPMVGVIVALSAVVAWLCSRLIIRPMEQANRRLATANGRLEAANGELARETRTVRAMERERRDFFAAASHELKTPVAVLRAQIEGMMLNIGDYADRDAVLPRALESVERMQRIVGQTLAVSRMEASELGERRWRRLDALLDDAVEAHRATARRRGVTVRRAVDPAIEVLAVPGLPDKAFDAVIGNAVAYATPGGTVDVAAGRDGDGGLTLSVANPARQLDPHDLERLGEPFFRPDASRSSATGGTGLGIHIAHTVFRSQGWTPSIAMADGVFRYAVAIPAASTRRGRRGAEPKPTPHRNETEATPSSC</sequence>
<evidence type="ECO:0000256" key="1">
    <source>
        <dbReference type="ARBA" id="ARBA00000085"/>
    </source>
</evidence>
<evidence type="ECO:0000256" key="4">
    <source>
        <dbReference type="ARBA" id="ARBA00022679"/>
    </source>
</evidence>
<evidence type="ECO:0000256" key="9">
    <source>
        <dbReference type="SAM" id="MobiDB-lite"/>
    </source>
</evidence>
<evidence type="ECO:0000256" key="5">
    <source>
        <dbReference type="ARBA" id="ARBA00022777"/>
    </source>
</evidence>
<reference evidence="12 13" key="1">
    <citation type="submission" date="2021-05" db="EMBL/GenBank/DDBJ databases">
        <title>Phylogenetic classification of ten novel species belonging to the genus Bifidobacterium comprising B. colchicus sp. nov., B. abeli sp. nov., B. bicoloris sp. nov., B. guerezis sp. nov., B. rosaliae sp. nov., B. santillanensis sp. nov., B. argentati sp. nov., B. amazzoni sp. nov., B. pluviali sp. nov., and B. pinnaculum sp. nov.</title>
        <authorList>
            <person name="Lugli G.A."/>
            <person name="Ruiz Garcia L."/>
            <person name="Margolles A."/>
            <person name="Ventura M."/>
        </authorList>
    </citation>
    <scope>NUCLEOTIDE SEQUENCE [LARGE SCALE GENOMIC DNA]</scope>
    <source>
        <strain evidence="12 13">6T3</strain>
    </source>
</reference>
<dbReference type="InterPro" id="IPR005467">
    <property type="entry name" value="His_kinase_dom"/>
</dbReference>
<keyword evidence="13" id="KW-1185">Reference proteome</keyword>
<protein>
    <recommendedName>
        <fullName evidence="7">Sensor-like histidine kinase SenX3</fullName>
        <ecNumber evidence="2">2.7.13.3</ecNumber>
    </recommendedName>
</protein>
<dbReference type="PROSITE" id="PS50109">
    <property type="entry name" value="HIS_KIN"/>
    <property type="match status" value="1"/>
</dbReference>
<dbReference type="Pfam" id="PF02518">
    <property type="entry name" value="HATPase_c"/>
    <property type="match status" value="1"/>
</dbReference>
<keyword evidence="3" id="KW-0597">Phosphoprotein</keyword>
<evidence type="ECO:0000313" key="12">
    <source>
        <dbReference type="EMBL" id="MBW3081921.1"/>
    </source>
</evidence>
<evidence type="ECO:0000256" key="7">
    <source>
        <dbReference type="ARBA" id="ARBA00039401"/>
    </source>
</evidence>
<name>A0ABS6W601_9BIFI</name>
<dbReference type="SMART" id="SM00387">
    <property type="entry name" value="HATPase_c"/>
    <property type="match status" value="1"/>
</dbReference>
<evidence type="ECO:0000313" key="13">
    <source>
        <dbReference type="Proteomes" id="UP000812844"/>
    </source>
</evidence>
<evidence type="ECO:0000256" key="10">
    <source>
        <dbReference type="SAM" id="Phobius"/>
    </source>
</evidence>
<dbReference type="EMBL" id="JAHBBD010000001">
    <property type="protein sequence ID" value="MBW3081921.1"/>
    <property type="molecule type" value="Genomic_DNA"/>
</dbReference>
<evidence type="ECO:0000256" key="6">
    <source>
        <dbReference type="ARBA" id="ARBA00023012"/>
    </source>
</evidence>
<accession>A0ABS6W601</accession>
<dbReference type="SMART" id="SM00388">
    <property type="entry name" value="HisKA"/>
    <property type="match status" value="1"/>
</dbReference>
<feature type="domain" description="Histidine kinase" evidence="11">
    <location>
        <begin position="186"/>
        <end position="401"/>
    </location>
</feature>
<dbReference type="InterPro" id="IPR050351">
    <property type="entry name" value="BphY/WalK/GraS-like"/>
</dbReference>
<keyword evidence="10" id="KW-0812">Transmembrane</keyword>
<organism evidence="12 13">
    <name type="scientific">Bifidobacterium phasiani</name>
    <dbReference type="NCBI Taxonomy" id="2834431"/>
    <lineage>
        <taxon>Bacteria</taxon>
        <taxon>Bacillati</taxon>
        <taxon>Actinomycetota</taxon>
        <taxon>Actinomycetes</taxon>
        <taxon>Bifidobacteriales</taxon>
        <taxon>Bifidobacteriaceae</taxon>
        <taxon>Bifidobacterium</taxon>
    </lineage>
</organism>
<dbReference type="PANTHER" id="PTHR45453">
    <property type="entry name" value="PHOSPHATE REGULON SENSOR PROTEIN PHOR"/>
    <property type="match status" value="1"/>
</dbReference>
<evidence type="ECO:0000256" key="3">
    <source>
        <dbReference type="ARBA" id="ARBA00022553"/>
    </source>
</evidence>
<keyword evidence="8" id="KW-0175">Coiled coil</keyword>
<feature type="transmembrane region" description="Helical" evidence="10">
    <location>
        <begin position="33"/>
        <end position="56"/>
    </location>
</feature>
<dbReference type="EC" id="2.7.13.3" evidence="2"/>
<dbReference type="Pfam" id="PF00512">
    <property type="entry name" value="HisKA"/>
    <property type="match status" value="1"/>
</dbReference>
<evidence type="ECO:0000256" key="8">
    <source>
        <dbReference type="SAM" id="Coils"/>
    </source>
</evidence>
<comment type="catalytic activity">
    <reaction evidence="1">
        <text>ATP + protein L-histidine = ADP + protein N-phospho-L-histidine.</text>
        <dbReference type="EC" id="2.7.13.3"/>
    </reaction>
</comment>
<dbReference type="InterPro" id="IPR003661">
    <property type="entry name" value="HisK_dim/P_dom"/>
</dbReference>
<keyword evidence="10" id="KW-0472">Membrane</keyword>
<dbReference type="PANTHER" id="PTHR45453:SF1">
    <property type="entry name" value="PHOSPHATE REGULON SENSOR PROTEIN PHOR"/>
    <property type="match status" value="1"/>
</dbReference>
<proteinExistence type="predicted"/>
<keyword evidence="4" id="KW-0808">Transferase</keyword>
<feature type="region of interest" description="Disordered" evidence="9">
    <location>
        <begin position="401"/>
        <end position="427"/>
    </location>
</feature>
<dbReference type="InterPro" id="IPR003594">
    <property type="entry name" value="HATPase_dom"/>
</dbReference>
<evidence type="ECO:0000259" key="11">
    <source>
        <dbReference type="PROSITE" id="PS50109"/>
    </source>
</evidence>
<dbReference type="RefSeq" id="WP_219079601.1">
    <property type="nucleotide sequence ID" value="NZ_JAHBBD010000001.1"/>
</dbReference>
<feature type="transmembrane region" description="Helical" evidence="10">
    <location>
        <begin position="118"/>
        <end position="142"/>
    </location>
</feature>